<dbReference type="AlphaFoldDB" id="A0A285EF67"/>
<keyword evidence="3" id="KW-1185">Reference proteome</keyword>
<keyword evidence="1" id="KW-0472">Membrane</keyword>
<feature type="transmembrane region" description="Helical" evidence="1">
    <location>
        <begin position="34"/>
        <end position="54"/>
    </location>
</feature>
<protein>
    <submittedName>
        <fullName evidence="2">Uncharacterized protein</fullName>
    </submittedName>
</protein>
<reference evidence="2 3" key="1">
    <citation type="submission" date="2017-09" db="EMBL/GenBank/DDBJ databases">
        <authorList>
            <person name="Ehlers B."/>
            <person name="Leendertz F.H."/>
        </authorList>
    </citation>
    <scope>NUCLEOTIDE SEQUENCE [LARGE SCALE GENOMIC DNA]</scope>
    <source>
        <strain evidence="2 3">DSM 46844</strain>
    </source>
</reference>
<dbReference type="Proteomes" id="UP000219514">
    <property type="component" value="Unassembled WGS sequence"/>
</dbReference>
<sequence length="75" mass="7804">MGRWLAPLVGVVGLLMLVVGLVWAEIDVATTGGMGLVGLGVLVLLGAVLIAGAHEGLTQLARRRHRAAGHPARRY</sequence>
<name>A0A285EF67_9ACTN</name>
<proteinExistence type="predicted"/>
<gene>
    <name evidence="2" type="ORF">SAMN06893097_108114</name>
</gene>
<dbReference type="RefSeq" id="WP_097207699.1">
    <property type="nucleotide sequence ID" value="NZ_JACHXB010000007.1"/>
</dbReference>
<evidence type="ECO:0000256" key="1">
    <source>
        <dbReference type="SAM" id="Phobius"/>
    </source>
</evidence>
<dbReference type="EMBL" id="OBDO01000008">
    <property type="protein sequence ID" value="SNX97749.1"/>
    <property type="molecule type" value="Genomic_DNA"/>
</dbReference>
<organism evidence="2 3">
    <name type="scientific">Geodermatophilus sabuli</name>
    <dbReference type="NCBI Taxonomy" id="1564158"/>
    <lineage>
        <taxon>Bacteria</taxon>
        <taxon>Bacillati</taxon>
        <taxon>Actinomycetota</taxon>
        <taxon>Actinomycetes</taxon>
        <taxon>Geodermatophilales</taxon>
        <taxon>Geodermatophilaceae</taxon>
        <taxon>Geodermatophilus</taxon>
    </lineage>
</organism>
<accession>A0A285EF67</accession>
<evidence type="ECO:0000313" key="2">
    <source>
        <dbReference type="EMBL" id="SNX97749.1"/>
    </source>
</evidence>
<keyword evidence="1" id="KW-1133">Transmembrane helix</keyword>
<evidence type="ECO:0000313" key="3">
    <source>
        <dbReference type="Proteomes" id="UP000219514"/>
    </source>
</evidence>
<keyword evidence="1" id="KW-0812">Transmembrane</keyword>